<name>A0A6C0KTJ2_9ZZZZ</name>
<sequence>MFRLLLICLFSLTMAVNPMINIVRRVKYSSAASKLDCNVCKEALYLTWSQSPQSPQEFAKYSDHSCHAASRHHAPMEPICKMVLHTHSQKLFTGHIHRGKFDCLMTGATTCEEVSRWSVHCDRRKKKGYCQSIQIN</sequence>
<accession>A0A6C0KTJ2</accession>
<dbReference type="EMBL" id="MN740969">
    <property type="protein sequence ID" value="QHU20531.1"/>
    <property type="molecule type" value="Genomic_DNA"/>
</dbReference>
<dbReference type="AlphaFoldDB" id="A0A6C0KTJ2"/>
<organism evidence="1">
    <name type="scientific">viral metagenome</name>
    <dbReference type="NCBI Taxonomy" id="1070528"/>
    <lineage>
        <taxon>unclassified sequences</taxon>
        <taxon>metagenomes</taxon>
        <taxon>organismal metagenomes</taxon>
    </lineage>
</organism>
<protein>
    <submittedName>
        <fullName evidence="1">Uncharacterized protein</fullName>
    </submittedName>
</protein>
<evidence type="ECO:0000313" key="1">
    <source>
        <dbReference type="EMBL" id="QHU20531.1"/>
    </source>
</evidence>
<reference evidence="1" key="1">
    <citation type="journal article" date="2020" name="Nature">
        <title>Giant virus diversity and host interactions through global metagenomics.</title>
        <authorList>
            <person name="Schulz F."/>
            <person name="Roux S."/>
            <person name="Paez-Espino D."/>
            <person name="Jungbluth S."/>
            <person name="Walsh D.A."/>
            <person name="Denef V.J."/>
            <person name="McMahon K.D."/>
            <person name="Konstantinidis K.T."/>
            <person name="Eloe-Fadrosh E.A."/>
            <person name="Kyrpides N.C."/>
            <person name="Woyke T."/>
        </authorList>
    </citation>
    <scope>NUCLEOTIDE SEQUENCE</scope>
    <source>
        <strain evidence="1">GVMAG-S-3300013093-109</strain>
    </source>
</reference>
<proteinExistence type="predicted"/>